<dbReference type="Proteomes" id="UP001153321">
    <property type="component" value="Chromosome 12"/>
</dbReference>
<name>A0A9P0HXC5_SPOLI</name>
<protein>
    <submittedName>
        <fullName evidence="1">Uncharacterized protein</fullName>
    </submittedName>
</protein>
<reference evidence="1" key="1">
    <citation type="submission" date="2022-02" db="EMBL/GenBank/DDBJ databases">
        <authorList>
            <person name="King R."/>
        </authorList>
    </citation>
    <scope>NUCLEOTIDE SEQUENCE</scope>
</reference>
<organism evidence="1 2">
    <name type="scientific">Spodoptera littoralis</name>
    <name type="common">Egyptian cotton leafworm</name>
    <dbReference type="NCBI Taxonomy" id="7109"/>
    <lineage>
        <taxon>Eukaryota</taxon>
        <taxon>Metazoa</taxon>
        <taxon>Ecdysozoa</taxon>
        <taxon>Arthropoda</taxon>
        <taxon>Hexapoda</taxon>
        <taxon>Insecta</taxon>
        <taxon>Pterygota</taxon>
        <taxon>Neoptera</taxon>
        <taxon>Endopterygota</taxon>
        <taxon>Lepidoptera</taxon>
        <taxon>Glossata</taxon>
        <taxon>Ditrysia</taxon>
        <taxon>Noctuoidea</taxon>
        <taxon>Noctuidae</taxon>
        <taxon>Amphipyrinae</taxon>
        <taxon>Spodoptera</taxon>
    </lineage>
</organism>
<evidence type="ECO:0000313" key="1">
    <source>
        <dbReference type="EMBL" id="CAH1636251.1"/>
    </source>
</evidence>
<accession>A0A9P0HXC5</accession>
<proteinExistence type="predicted"/>
<evidence type="ECO:0000313" key="2">
    <source>
        <dbReference type="Proteomes" id="UP001153321"/>
    </source>
</evidence>
<sequence length="142" mass="16682">MNSCPYFYGRRLHFLGLFSNEYVIIDHLCSLNNRCALSEYLYEWQRTLGSGYYIVAGVDRQIVLHCILISNQILTVRRLLNTSLLSGHINAKSISYYIMLLIKFVRKILRYTRVYKRYEERSVDTINVSATNYVIMDHLASI</sequence>
<dbReference type="EMBL" id="LR824543">
    <property type="protein sequence ID" value="CAH1636251.1"/>
    <property type="molecule type" value="Genomic_DNA"/>
</dbReference>
<gene>
    <name evidence="1" type="ORF">SPLIT_LOCUS1613</name>
</gene>
<keyword evidence="2" id="KW-1185">Reference proteome</keyword>
<dbReference type="AlphaFoldDB" id="A0A9P0HXC5"/>